<protein>
    <recommendedName>
        <fullName evidence="2">DUF8156 domain-containing protein</fullName>
    </recommendedName>
</protein>
<dbReference type="Pfam" id="PF26485">
    <property type="entry name" value="DUF8156"/>
    <property type="match status" value="1"/>
</dbReference>
<dbReference type="OrthoDB" id="117567at2157"/>
<name>G7WP99_METH6</name>
<organism evidence="3 4">
    <name type="scientific">Methanothrix harundinacea (strain 6Ac)</name>
    <name type="common">Methanosaeta harundinacea</name>
    <dbReference type="NCBI Taxonomy" id="1110509"/>
    <lineage>
        <taxon>Archaea</taxon>
        <taxon>Methanobacteriati</taxon>
        <taxon>Methanobacteriota</taxon>
        <taxon>Stenosarchaea group</taxon>
        <taxon>Methanomicrobia</taxon>
        <taxon>Methanotrichales</taxon>
        <taxon>Methanotrichaceae</taxon>
        <taxon>Methanothrix</taxon>
    </lineage>
</organism>
<keyword evidence="4" id="KW-1185">Reference proteome</keyword>
<dbReference type="EMBL" id="CP003117">
    <property type="protein sequence ID" value="AET64940.1"/>
    <property type="molecule type" value="Genomic_DNA"/>
</dbReference>
<feature type="compositionally biased region" description="Basic and acidic residues" evidence="1">
    <location>
        <begin position="86"/>
        <end position="104"/>
    </location>
</feature>
<dbReference type="STRING" id="1110509.Mhar_1580"/>
<dbReference type="GeneID" id="12510749"/>
<dbReference type="RefSeq" id="WP_014587124.1">
    <property type="nucleotide sequence ID" value="NC_017527.1"/>
</dbReference>
<dbReference type="Proteomes" id="UP000005877">
    <property type="component" value="Chromosome"/>
</dbReference>
<dbReference type="AlphaFoldDB" id="G7WP99"/>
<proteinExistence type="predicted"/>
<evidence type="ECO:0000313" key="4">
    <source>
        <dbReference type="Proteomes" id="UP000005877"/>
    </source>
</evidence>
<feature type="domain" description="DUF8156" evidence="2">
    <location>
        <begin position="1"/>
        <end position="72"/>
    </location>
</feature>
<dbReference type="KEGG" id="mhi:Mhar_1580"/>
<gene>
    <name evidence="3" type="ordered locus">Mhar_1580</name>
</gene>
<evidence type="ECO:0000259" key="2">
    <source>
        <dbReference type="Pfam" id="PF26485"/>
    </source>
</evidence>
<accession>G7WP99</accession>
<dbReference type="HOGENOM" id="CLU_177462_0_0_2"/>
<feature type="region of interest" description="Disordered" evidence="1">
    <location>
        <begin position="72"/>
        <end position="104"/>
    </location>
</feature>
<evidence type="ECO:0000256" key="1">
    <source>
        <dbReference type="SAM" id="MobiDB-lite"/>
    </source>
</evidence>
<sequence>MGRTFRSVRMGSQEVADRWMKATRTLRKEDQIYGQRLAEMARVHSSEGFCALDDPLEAAAFSVLIELLKALDPEGDGPPGGLKGGKSVDKRVDDGGVKKPDVDL</sequence>
<dbReference type="InterPro" id="IPR058469">
    <property type="entry name" value="DUF8156"/>
</dbReference>
<dbReference type="PATRIC" id="fig|1110509.7.peg.1760"/>
<evidence type="ECO:0000313" key="3">
    <source>
        <dbReference type="EMBL" id="AET64940.1"/>
    </source>
</evidence>
<reference evidence="3 4" key="1">
    <citation type="journal article" date="2012" name="PLoS ONE">
        <title>The genome characteristics and predicted function of methyl-group oxidation pathway in the obligate aceticlastic methanogens, Methanosaeta spp.</title>
        <authorList>
            <person name="Zhu J."/>
            <person name="Zheng H."/>
            <person name="Ai G."/>
            <person name="Zhang G."/>
            <person name="Liu D."/>
            <person name="Liu X."/>
            <person name="Dong X."/>
        </authorList>
    </citation>
    <scope>NUCLEOTIDE SEQUENCE [LARGE SCALE GENOMIC DNA]</scope>
    <source>
        <strain evidence="3 4">6Ac</strain>
    </source>
</reference>